<feature type="compositionally biased region" description="Basic and acidic residues" evidence="1">
    <location>
        <begin position="39"/>
        <end position="52"/>
    </location>
</feature>
<feature type="compositionally biased region" description="Polar residues" evidence="1">
    <location>
        <begin position="213"/>
        <end position="222"/>
    </location>
</feature>
<dbReference type="Proteomes" id="UP001313282">
    <property type="component" value="Unassembled WGS sequence"/>
</dbReference>
<proteinExistence type="predicted"/>
<dbReference type="EMBL" id="JAVHNR010000001">
    <property type="protein sequence ID" value="KAK6356494.1"/>
    <property type="molecule type" value="Genomic_DNA"/>
</dbReference>
<evidence type="ECO:0000256" key="1">
    <source>
        <dbReference type="SAM" id="MobiDB-lite"/>
    </source>
</evidence>
<feature type="compositionally biased region" description="Basic and acidic residues" evidence="1">
    <location>
        <begin position="223"/>
        <end position="236"/>
    </location>
</feature>
<evidence type="ECO:0000313" key="2">
    <source>
        <dbReference type="EMBL" id="KAK6356494.1"/>
    </source>
</evidence>
<sequence length="805" mass="90754">MLDEERTKGALEDPTSVSIADSERARWFKGSLMIHENERAAKQGSADLEKTLTGESTNATHADAPDSELKSLEEKATEAMENVYYLLEAAERRDAVTQNAEIALRSIKARLLAPDTEVGDDSNSGSDSSDSDSSDSASDSDPDSESNSDSDPPDETGSNQSDLSEDDIDSEASYTEEEEWSSGSTTTPEPNSAPSALRRTVKSPGRRAKDSNTKSLRVTKSKNVSERKGSKSEHRNEKKNKKELKRQQVKRAEDEFLEFLDRMVRELDNLRVLGKSSTDLFLKQYEVKEGTEALGDKLQQAKLASKFRDSVERMIIELFRIGLPHSGCQISTADAEVIAKCALIVGIKQGVGIQRDEFEEAIVDVTDAIVRRLSKREEPSPDGHGLRGAPAAKSVAGAKSESSPEKTDLGAKPTKRYFGWATKFFQPSGKTPGFIPPSEDTRDFTIKDDWTEKDLQAETVGRHPFIDPEVKIVLRSINDAAREACRNNERYIWGCEYLESDLKNITIGTLPSNGKVKPAHNGPEGPAYYHKFTSRLFSSINTWVERYILPTRRTASIKINSPAVLPAIKQTLRKFDYFEESDFIVPKGEKSLKSRNEKRKIKRQMFFQYLFYQVLYENIWSRWLYGMNKDMEAHVLELAGLEETEKHTKKGHLARGRWFTDNIRRKPTHMAQRILDLQAHLATTLRQLFVPLLNSNNEGPKPDKRRMCISAEKELMMIISDAQALQIMFQSEITVNRIIFGWPGQSFDKRLMINAASNTEMRRLGYEPVPGKDRGLTKEDKVDFVFQPGLFIDEATEIYEHIVVA</sequence>
<accession>A0AAN8NGI2</accession>
<evidence type="ECO:0000313" key="3">
    <source>
        <dbReference type="Proteomes" id="UP001313282"/>
    </source>
</evidence>
<feature type="region of interest" description="Disordered" evidence="1">
    <location>
        <begin position="39"/>
        <end position="75"/>
    </location>
</feature>
<name>A0AAN8NGI2_9PEZI</name>
<reference evidence="2 3" key="1">
    <citation type="submission" date="2019-10" db="EMBL/GenBank/DDBJ databases">
        <authorList>
            <person name="Palmer J.M."/>
        </authorList>
    </citation>
    <scope>NUCLEOTIDE SEQUENCE [LARGE SCALE GENOMIC DNA]</scope>
    <source>
        <strain evidence="2 3">TWF718</strain>
    </source>
</reference>
<protein>
    <submittedName>
        <fullName evidence="2">Uncharacterized protein</fullName>
    </submittedName>
</protein>
<gene>
    <name evidence="2" type="ORF">TWF718_000853</name>
</gene>
<keyword evidence="3" id="KW-1185">Reference proteome</keyword>
<feature type="compositionally biased region" description="Basic and acidic residues" evidence="1">
    <location>
        <begin position="375"/>
        <end position="385"/>
    </location>
</feature>
<feature type="compositionally biased region" description="Basic and acidic residues" evidence="1">
    <location>
        <begin position="63"/>
        <end position="75"/>
    </location>
</feature>
<feature type="compositionally biased region" description="Basic residues" evidence="1">
    <location>
        <begin position="237"/>
        <end position="247"/>
    </location>
</feature>
<dbReference type="AlphaFoldDB" id="A0AAN8NGI2"/>
<feature type="region of interest" description="Disordered" evidence="1">
    <location>
        <begin position="374"/>
        <end position="412"/>
    </location>
</feature>
<comment type="caution">
    <text evidence="2">The sequence shown here is derived from an EMBL/GenBank/DDBJ whole genome shotgun (WGS) entry which is preliminary data.</text>
</comment>
<feature type="compositionally biased region" description="Acidic residues" evidence="1">
    <location>
        <begin position="163"/>
        <end position="180"/>
    </location>
</feature>
<feature type="region of interest" description="Disordered" evidence="1">
    <location>
        <begin position="107"/>
        <end position="247"/>
    </location>
</feature>
<feature type="compositionally biased region" description="Acidic residues" evidence="1">
    <location>
        <begin position="129"/>
        <end position="154"/>
    </location>
</feature>
<organism evidence="2 3">
    <name type="scientific">Orbilia javanica</name>
    <dbReference type="NCBI Taxonomy" id="47235"/>
    <lineage>
        <taxon>Eukaryota</taxon>
        <taxon>Fungi</taxon>
        <taxon>Dikarya</taxon>
        <taxon>Ascomycota</taxon>
        <taxon>Pezizomycotina</taxon>
        <taxon>Orbiliomycetes</taxon>
        <taxon>Orbiliales</taxon>
        <taxon>Orbiliaceae</taxon>
        <taxon>Orbilia</taxon>
    </lineage>
</organism>